<accession>A0A3R7WLM7</accession>
<protein>
    <submittedName>
        <fullName evidence="4">Uncharacterized protein</fullName>
    </submittedName>
</protein>
<dbReference type="Gene3D" id="1.25.40.10">
    <property type="entry name" value="Tetratricopeptide repeat domain"/>
    <property type="match status" value="3"/>
</dbReference>
<evidence type="ECO:0000256" key="2">
    <source>
        <dbReference type="SAM" id="MobiDB-lite"/>
    </source>
</evidence>
<keyword evidence="3" id="KW-0472">Membrane</keyword>
<keyword evidence="5" id="KW-1185">Reference proteome</keyword>
<dbReference type="AlphaFoldDB" id="A0A3R7WLM7"/>
<sequence>MADYSKWDKLEDSDDEAQVQTNRPPAAAASSPVVPTALQQMEALRNKAQIHMEKGEFAQGCVIYKDLLQGAGADTPAGFIESCRMNLSIALIKLDRNLEVIPVLSEVLTANPKLVKALHFRGHAFMSAGFLEEAEKDLKAAKTALPDDEGVDGDLAALEVAKVADVHLKALMAKANETFQAGDLQETIKNFTTALAEAEKVKRRDVCGAIYGSLGMVYFKDEKFREAIPHFVKALQDLPNPERRIEFLEGLAACHTSLGEGEMCIKALESAIMIGVQAGAPAPRMVKLLLHAVRSCGMLKLTEPGIKYATKAREIATAAEQWEVVFQCNEWIARLHTENEDPESALIHITEAFQEGVARTDLTSCLQLMHIQLHVLKVTDPMKHINLVESTHAFFKSQNEVKGVLGCLEVLLVYNINQFKAATNDHDNDPAAYLSALEDLWGQLRAVPFAPLEHEEKFGVLKLLQLHADFNVEHDSKDACRKVLHEVLALANSMAPIPPQHVIAEVYKKLTALSEDPAEQLENITAVEKSLRQFQIDVDARIQNDQKSEILTKIAGDIADTLCNKAFVQAEQGLIDDAEKTLEETSALCETNSIQNSRINCLSQIARGILCLKKGNQDGAEDNFRKGVALAEAVNDDEVLKQVHELVNDAKAKGGIQVTTNTPVKEAVQVPKKAAAAASKPATPKTYPGTAIRKKDAAGFDLSDHIPLLVFIAFLAIFFHLVSQ</sequence>
<comment type="caution">
    <text evidence="4">The sequence shown here is derived from an EMBL/GenBank/DDBJ whole genome shotgun (WGS) entry which is preliminary data.</text>
</comment>
<dbReference type="EMBL" id="MZMZ02001582">
    <property type="protein sequence ID" value="RQM28946.1"/>
    <property type="molecule type" value="Genomic_DNA"/>
</dbReference>
<evidence type="ECO:0000313" key="4">
    <source>
        <dbReference type="EMBL" id="RQM28946.1"/>
    </source>
</evidence>
<dbReference type="SMART" id="SM00028">
    <property type="entry name" value="TPR"/>
    <property type="match status" value="6"/>
</dbReference>
<keyword evidence="3" id="KW-0812">Transmembrane</keyword>
<dbReference type="PANTHER" id="PTHR46014:SF1">
    <property type="entry name" value="TETRATRICOPEPTIDE REPEAT PROTEIN 1"/>
    <property type="match status" value="1"/>
</dbReference>
<dbReference type="PROSITE" id="PS50005">
    <property type="entry name" value="TPR"/>
    <property type="match status" value="1"/>
</dbReference>
<dbReference type="PANTHER" id="PTHR46014">
    <property type="entry name" value="TETRATRICOPEPTIDE REPEAT PROTEIN 1"/>
    <property type="match status" value="1"/>
</dbReference>
<keyword evidence="1" id="KW-0802">TPR repeat</keyword>
<keyword evidence="3" id="KW-1133">Transmembrane helix</keyword>
<feature type="compositionally biased region" description="Basic and acidic residues" evidence="2">
    <location>
        <begin position="1"/>
        <end position="10"/>
    </location>
</feature>
<evidence type="ECO:0000313" key="5">
    <source>
        <dbReference type="Proteomes" id="UP000284702"/>
    </source>
</evidence>
<dbReference type="InterPro" id="IPR011990">
    <property type="entry name" value="TPR-like_helical_dom_sf"/>
</dbReference>
<dbReference type="InterPro" id="IPR019734">
    <property type="entry name" value="TPR_rpt"/>
</dbReference>
<feature type="transmembrane region" description="Helical" evidence="3">
    <location>
        <begin position="705"/>
        <end position="722"/>
    </location>
</feature>
<dbReference type="Proteomes" id="UP000284702">
    <property type="component" value="Unassembled WGS sequence"/>
</dbReference>
<organism evidence="4 5">
    <name type="scientific">Aphanomyces astaci</name>
    <name type="common">Crayfish plague agent</name>
    <dbReference type="NCBI Taxonomy" id="112090"/>
    <lineage>
        <taxon>Eukaryota</taxon>
        <taxon>Sar</taxon>
        <taxon>Stramenopiles</taxon>
        <taxon>Oomycota</taxon>
        <taxon>Saprolegniomycetes</taxon>
        <taxon>Saprolegniales</taxon>
        <taxon>Verrucalvaceae</taxon>
        <taxon>Aphanomyces</taxon>
    </lineage>
</organism>
<gene>
    <name evidence="4" type="ORF">B5M09_005242</name>
</gene>
<dbReference type="VEuPathDB" id="FungiDB:H257_07725"/>
<dbReference type="InterPro" id="IPR052769">
    <property type="entry name" value="TPR_domain_protein"/>
</dbReference>
<dbReference type="SUPFAM" id="SSF48452">
    <property type="entry name" value="TPR-like"/>
    <property type="match status" value="3"/>
</dbReference>
<proteinExistence type="predicted"/>
<feature type="region of interest" description="Disordered" evidence="2">
    <location>
        <begin position="1"/>
        <end position="32"/>
    </location>
</feature>
<evidence type="ECO:0000256" key="3">
    <source>
        <dbReference type="SAM" id="Phobius"/>
    </source>
</evidence>
<evidence type="ECO:0000256" key="1">
    <source>
        <dbReference type="PROSITE-ProRule" id="PRU00339"/>
    </source>
</evidence>
<reference evidence="4" key="1">
    <citation type="submission" date="2018-07" db="EMBL/GenBank/DDBJ databases">
        <title>Annotation of Aphanomyces astaci genome assembly.</title>
        <authorList>
            <person name="Studholme D.J."/>
        </authorList>
    </citation>
    <scope>NUCLEOTIDE SEQUENCE [LARGE SCALE GENOMIC DNA]</scope>
    <source>
        <strain evidence="4">Pc</strain>
    </source>
</reference>
<name>A0A3R7WLM7_APHAT</name>
<feature type="repeat" description="TPR" evidence="1">
    <location>
        <begin position="208"/>
        <end position="241"/>
    </location>
</feature>